<keyword evidence="4" id="KW-1185">Reference proteome</keyword>
<evidence type="ECO:0000313" key="4">
    <source>
        <dbReference type="Proteomes" id="UP000886523"/>
    </source>
</evidence>
<evidence type="ECO:0000256" key="1">
    <source>
        <dbReference type="SAM" id="MobiDB-lite"/>
    </source>
</evidence>
<sequence length="353" mass="38833">MKNAFVAIGLLVSSSRAYLSEGWRPGQPATRYLTSTLSAPNAVPTIPGAPGGEPRKPWSWKDLSNIGLESLLTSDAVSSVLVRFGINVTEHLAAARDGIPLRFTEAIPLITDENYEEVVLKEQFSSPEEERDRVWAIFVCHSNSSIGSQDPISSYFDSTFDGAYNLTRDAADAPNVRWGRVDYLDVTEITTRWVIWKAPMLVIATERGDILRFFKPGSLRQMKTPEEMRSFIVNQDWATVAPWSGPWSPTGSRAGILAQYARFSAWAYRYISLAPRWLLLLITGTIASTLLQFLHTDKAPVPKAKKPAVVTDRVEKTEVVQTKAAPIAPTAKTPTAGASGGGTSPNKRRKAKK</sequence>
<evidence type="ECO:0000313" key="3">
    <source>
        <dbReference type="EMBL" id="KAF9509598.1"/>
    </source>
</evidence>
<dbReference type="OrthoDB" id="2502001at2759"/>
<evidence type="ECO:0008006" key="5">
    <source>
        <dbReference type="Google" id="ProtNLM"/>
    </source>
</evidence>
<keyword evidence="2" id="KW-0732">Signal</keyword>
<feature type="chain" id="PRO_5040252983" description="Thioredoxin-like fold domain-containing protein" evidence="2">
    <location>
        <begin position="23"/>
        <end position="353"/>
    </location>
</feature>
<feature type="signal peptide" evidence="2">
    <location>
        <begin position="1"/>
        <end position="22"/>
    </location>
</feature>
<name>A0A9P6APN6_9AGAM</name>
<organism evidence="3 4">
    <name type="scientific">Hydnum rufescens UP504</name>
    <dbReference type="NCBI Taxonomy" id="1448309"/>
    <lineage>
        <taxon>Eukaryota</taxon>
        <taxon>Fungi</taxon>
        <taxon>Dikarya</taxon>
        <taxon>Basidiomycota</taxon>
        <taxon>Agaricomycotina</taxon>
        <taxon>Agaricomycetes</taxon>
        <taxon>Cantharellales</taxon>
        <taxon>Hydnaceae</taxon>
        <taxon>Hydnum</taxon>
    </lineage>
</organism>
<reference evidence="3" key="1">
    <citation type="journal article" date="2020" name="Nat. Commun.">
        <title>Large-scale genome sequencing of mycorrhizal fungi provides insights into the early evolution of symbiotic traits.</title>
        <authorList>
            <person name="Miyauchi S."/>
            <person name="Kiss E."/>
            <person name="Kuo A."/>
            <person name="Drula E."/>
            <person name="Kohler A."/>
            <person name="Sanchez-Garcia M."/>
            <person name="Morin E."/>
            <person name="Andreopoulos B."/>
            <person name="Barry K.W."/>
            <person name="Bonito G."/>
            <person name="Buee M."/>
            <person name="Carver A."/>
            <person name="Chen C."/>
            <person name="Cichocki N."/>
            <person name="Clum A."/>
            <person name="Culley D."/>
            <person name="Crous P.W."/>
            <person name="Fauchery L."/>
            <person name="Girlanda M."/>
            <person name="Hayes R.D."/>
            <person name="Keri Z."/>
            <person name="LaButti K."/>
            <person name="Lipzen A."/>
            <person name="Lombard V."/>
            <person name="Magnuson J."/>
            <person name="Maillard F."/>
            <person name="Murat C."/>
            <person name="Nolan M."/>
            <person name="Ohm R.A."/>
            <person name="Pangilinan J."/>
            <person name="Pereira M.F."/>
            <person name="Perotto S."/>
            <person name="Peter M."/>
            <person name="Pfister S."/>
            <person name="Riley R."/>
            <person name="Sitrit Y."/>
            <person name="Stielow J.B."/>
            <person name="Szollosi G."/>
            <person name="Zifcakova L."/>
            <person name="Stursova M."/>
            <person name="Spatafora J.W."/>
            <person name="Tedersoo L."/>
            <person name="Vaario L.M."/>
            <person name="Yamada A."/>
            <person name="Yan M."/>
            <person name="Wang P."/>
            <person name="Xu J."/>
            <person name="Bruns T."/>
            <person name="Baldrian P."/>
            <person name="Vilgalys R."/>
            <person name="Dunand C."/>
            <person name="Henrissat B."/>
            <person name="Grigoriev I.V."/>
            <person name="Hibbett D."/>
            <person name="Nagy L.G."/>
            <person name="Martin F.M."/>
        </authorList>
    </citation>
    <scope>NUCLEOTIDE SEQUENCE</scope>
    <source>
        <strain evidence="3">UP504</strain>
    </source>
</reference>
<gene>
    <name evidence="3" type="ORF">BS47DRAFT_1301235</name>
</gene>
<feature type="compositionally biased region" description="Low complexity" evidence="1">
    <location>
        <begin position="322"/>
        <end position="337"/>
    </location>
</feature>
<dbReference type="Proteomes" id="UP000886523">
    <property type="component" value="Unassembled WGS sequence"/>
</dbReference>
<comment type="caution">
    <text evidence="3">The sequence shown here is derived from an EMBL/GenBank/DDBJ whole genome shotgun (WGS) entry which is preliminary data.</text>
</comment>
<proteinExistence type="predicted"/>
<feature type="region of interest" description="Disordered" evidence="1">
    <location>
        <begin position="321"/>
        <end position="353"/>
    </location>
</feature>
<dbReference type="AlphaFoldDB" id="A0A9P6APN6"/>
<accession>A0A9P6APN6</accession>
<protein>
    <recommendedName>
        <fullName evidence="5">Thioredoxin-like fold domain-containing protein</fullName>
    </recommendedName>
</protein>
<evidence type="ECO:0000256" key="2">
    <source>
        <dbReference type="SAM" id="SignalP"/>
    </source>
</evidence>
<dbReference type="EMBL" id="MU129032">
    <property type="protein sequence ID" value="KAF9509598.1"/>
    <property type="molecule type" value="Genomic_DNA"/>
</dbReference>